<name>A0A4Y7XA62_9GAMM</name>
<dbReference type="EMBL" id="SNTY01000055">
    <property type="protein sequence ID" value="TEU24838.1"/>
    <property type="molecule type" value="Genomic_DNA"/>
</dbReference>
<reference evidence="1 2" key="1">
    <citation type="submission" date="2019-03" db="EMBL/GenBank/DDBJ databases">
        <title>Alkanindiges illinoisensis: a potential pathogenic isolated from ascites of a gastric cancer patient with abdominal metastasis.</title>
        <authorList>
            <person name="Hu X."/>
            <person name="Yang B."/>
            <person name="Yan X."/>
            <person name="Lin L."/>
            <person name="Zhao H."/>
            <person name="Zhou F."/>
            <person name="Su B."/>
            <person name="Chen J."/>
            <person name="Rui Y."/>
            <person name="Wang Q."/>
            <person name="Zheng L."/>
        </authorList>
    </citation>
    <scope>NUCLEOTIDE SEQUENCE [LARGE SCALE GENOMIC DNA]</scope>
    <source>
        <strain evidence="1 2">NFYY 23406</strain>
    </source>
</reference>
<dbReference type="AlphaFoldDB" id="A0A4Y7XA62"/>
<sequence length="89" mass="10594">MTLYEQYQLAQHLMGNRRRLRWLYPDYKRGVAECMALALEARLLSVDDTEAIQKAISYHQKRYAEDQQLFKTKFDHPSSVPDTLYKPKD</sequence>
<dbReference type="Proteomes" id="UP000297834">
    <property type="component" value="Unassembled WGS sequence"/>
</dbReference>
<accession>A0A4Y7XA62</accession>
<dbReference type="OrthoDB" id="9841391at2"/>
<dbReference type="RefSeq" id="WP_134245033.1">
    <property type="nucleotide sequence ID" value="NZ_SNTY01000055.1"/>
</dbReference>
<protein>
    <submittedName>
        <fullName evidence="1">Uncharacterized protein</fullName>
    </submittedName>
</protein>
<evidence type="ECO:0000313" key="1">
    <source>
        <dbReference type="EMBL" id="TEU24838.1"/>
    </source>
</evidence>
<proteinExistence type="predicted"/>
<gene>
    <name evidence="1" type="ORF">E2B99_11225</name>
</gene>
<keyword evidence="2" id="KW-1185">Reference proteome</keyword>
<organism evidence="1 2">
    <name type="scientific">Alkanindiges illinoisensis</name>
    <dbReference type="NCBI Taxonomy" id="197183"/>
    <lineage>
        <taxon>Bacteria</taxon>
        <taxon>Pseudomonadati</taxon>
        <taxon>Pseudomonadota</taxon>
        <taxon>Gammaproteobacteria</taxon>
        <taxon>Moraxellales</taxon>
        <taxon>Moraxellaceae</taxon>
        <taxon>Alkanindiges</taxon>
    </lineage>
</organism>
<comment type="caution">
    <text evidence="1">The sequence shown here is derived from an EMBL/GenBank/DDBJ whole genome shotgun (WGS) entry which is preliminary data.</text>
</comment>
<evidence type="ECO:0000313" key="2">
    <source>
        <dbReference type="Proteomes" id="UP000297834"/>
    </source>
</evidence>